<dbReference type="STRING" id="39841.SAMN05660836_01690"/>
<dbReference type="GO" id="GO:0016740">
    <property type="term" value="F:transferase activity"/>
    <property type="evidence" value="ECO:0007669"/>
    <property type="project" value="UniProtKB-KW"/>
</dbReference>
<dbReference type="OrthoDB" id="9809116at2"/>
<dbReference type="Proteomes" id="UP000199611">
    <property type="component" value="Unassembled WGS sequence"/>
</dbReference>
<dbReference type="EMBL" id="FOUU01000005">
    <property type="protein sequence ID" value="SFM85011.1"/>
    <property type="molecule type" value="Genomic_DNA"/>
</dbReference>
<protein>
    <submittedName>
        <fullName evidence="2">Glycosyltransferase, GT2 family</fullName>
    </submittedName>
</protein>
<accession>A0A1I4U845</accession>
<reference evidence="2 3" key="1">
    <citation type="submission" date="2016-10" db="EMBL/GenBank/DDBJ databases">
        <authorList>
            <person name="de Groot N.N."/>
        </authorList>
    </citation>
    <scope>NUCLEOTIDE SEQUENCE [LARGE SCALE GENOMIC DNA]</scope>
    <source>
        <strain evidence="2 3">DSM 9990</strain>
    </source>
</reference>
<organism evidence="2 3">
    <name type="scientific">Thermodesulforhabdus norvegica</name>
    <dbReference type="NCBI Taxonomy" id="39841"/>
    <lineage>
        <taxon>Bacteria</taxon>
        <taxon>Pseudomonadati</taxon>
        <taxon>Thermodesulfobacteriota</taxon>
        <taxon>Syntrophobacteria</taxon>
        <taxon>Syntrophobacterales</taxon>
        <taxon>Thermodesulforhabdaceae</taxon>
        <taxon>Thermodesulforhabdus</taxon>
    </lineage>
</organism>
<gene>
    <name evidence="2" type="ORF">SAMN05660836_01690</name>
</gene>
<feature type="domain" description="Glycosyltransferase 2-like" evidence="1">
    <location>
        <begin position="9"/>
        <end position="128"/>
    </location>
</feature>
<sequence length="321" mass="37515">MNIDRPFLCVIIPTYNRAPILKACLEALARQTVPFESFEVIVGNDGSSDNTLEVLESFVKKSPYRLRYFSQKNRGPNAVRNRAIEMTDAPVVVFFNDDTIADSNCLFYHIKLHKKHPEEHIAVLGRLTIDPYLPYSPFSKIALDLSFDQWKDRRVLDWRAFYTCNLSVKRKFLLEYGLFDEEIWYNDDIELGARLGRHGLKIIYCPESLGYHRHLLGEEDYLKIAVKEGKGLAVWYRKKPFMVKELQALNFPPVMPLPTRLKYLMADMIFHGSFRKLWLDIARRLVRKHEPAALKIYLKCYQAIKRESIRRELRKGSPAGN</sequence>
<dbReference type="SUPFAM" id="SSF53448">
    <property type="entry name" value="Nucleotide-diphospho-sugar transferases"/>
    <property type="match status" value="1"/>
</dbReference>
<evidence type="ECO:0000313" key="2">
    <source>
        <dbReference type="EMBL" id="SFM85011.1"/>
    </source>
</evidence>
<dbReference type="InterPro" id="IPR050834">
    <property type="entry name" value="Glycosyltransf_2"/>
</dbReference>
<dbReference type="Gene3D" id="3.90.550.10">
    <property type="entry name" value="Spore Coat Polysaccharide Biosynthesis Protein SpsA, Chain A"/>
    <property type="match status" value="1"/>
</dbReference>
<dbReference type="PANTHER" id="PTHR43685:SF3">
    <property type="entry name" value="SLR2126 PROTEIN"/>
    <property type="match status" value="1"/>
</dbReference>
<dbReference type="RefSeq" id="WP_093394984.1">
    <property type="nucleotide sequence ID" value="NZ_FOUU01000005.1"/>
</dbReference>
<evidence type="ECO:0000259" key="1">
    <source>
        <dbReference type="Pfam" id="PF00535"/>
    </source>
</evidence>
<dbReference type="CDD" id="cd00761">
    <property type="entry name" value="Glyco_tranf_GTA_type"/>
    <property type="match status" value="1"/>
</dbReference>
<keyword evidence="2" id="KW-0808">Transferase</keyword>
<evidence type="ECO:0000313" key="3">
    <source>
        <dbReference type="Proteomes" id="UP000199611"/>
    </source>
</evidence>
<proteinExistence type="predicted"/>
<dbReference type="InterPro" id="IPR029044">
    <property type="entry name" value="Nucleotide-diphossugar_trans"/>
</dbReference>
<dbReference type="Pfam" id="PF00535">
    <property type="entry name" value="Glycos_transf_2"/>
    <property type="match status" value="1"/>
</dbReference>
<keyword evidence="3" id="KW-1185">Reference proteome</keyword>
<dbReference type="AlphaFoldDB" id="A0A1I4U845"/>
<dbReference type="InterPro" id="IPR001173">
    <property type="entry name" value="Glyco_trans_2-like"/>
</dbReference>
<name>A0A1I4U845_9BACT</name>
<dbReference type="PANTHER" id="PTHR43685">
    <property type="entry name" value="GLYCOSYLTRANSFERASE"/>
    <property type="match status" value="1"/>
</dbReference>